<dbReference type="EMBL" id="GGFL01008074">
    <property type="protein sequence ID" value="MBW72252.1"/>
    <property type="molecule type" value="Transcribed_RNA"/>
</dbReference>
<reference evidence="3" key="1">
    <citation type="submission" date="2018-01" db="EMBL/GenBank/DDBJ databases">
        <title>An insight into the sialome of Amazonian anophelines.</title>
        <authorList>
            <person name="Ribeiro J.M."/>
            <person name="Scarpassa V."/>
            <person name="Calvo E."/>
        </authorList>
    </citation>
    <scope>NUCLEOTIDE SEQUENCE</scope>
</reference>
<accession>A0A2M4D3U7</accession>
<keyword evidence="1" id="KW-0472">Membrane</keyword>
<dbReference type="AlphaFoldDB" id="A0A2M4D3U7"/>
<organism evidence="3">
    <name type="scientific">Anopheles darlingi</name>
    <name type="common">Mosquito</name>
    <dbReference type="NCBI Taxonomy" id="43151"/>
    <lineage>
        <taxon>Eukaryota</taxon>
        <taxon>Metazoa</taxon>
        <taxon>Ecdysozoa</taxon>
        <taxon>Arthropoda</taxon>
        <taxon>Hexapoda</taxon>
        <taxon>Insecta</taxon>
        <taxon>Pterygota</taxon>
        <taxon>Neoptera</taxon>
        <taxon>Endopterygota</taxon>
        <taxon>Diptera</taxon>
        <taxon>Nematocera</taxon>
        <taxon>Culicoidea</taxon>
        <taxon>Culicidae</taxon>
        <taxon>Anophelinae</taxon>
        <taxon>Anopheles</taxon>
    </lineage>
</organism>
<keyword evidence="1" id="KW-1133">Transmembrane helix</keyword>
<evidence type="ECO:0000256" key="1">
    <source>
        <dbReference type="SAM" id="Phobius"/>
    </source>
</evidence>
<feature type="chain" id="PRO_5014779262" description="Secreted protein" evidence="2">
    <location>
        <begin position="20"/>
        <end position="102"/>
    </location>
</feature>
<sequence>MRLMLLLLLLLLFRLPTVGRFLFPCLFASTVVATCGCSILFHFGFGLFGLCFIFGSCSSRRSSSITALFDEIKLVFDIGRNRSIQGAFPSVTNTLVVLFGII</sequence>
<feature type="signal peptide" evidence="2">
    <location>
        <begin position="1"/>
        <end position="19"/>
    </location>
</feature>
<proteinExistence type="predicted"/>
<evidence type="ECO:0008006" key="4">
    <source>
        <dbReference type="Google" id="ProtNLM"/>
    </source>
</evidence>
<evidence type="ECO:0000313" key="3">
    <source>
        <dbReference type="EMBL" id="MBW72252.1"/>
    </source>
</evidence>
<name>A0A2M4D3U7_ANODA</name>
<protein>
    <recommendedName>
        <fullName evidence="4">Secreted protein</fullName>
    </recommendedName>
</protein>
<keyword evidence="2" id="KW-0732">Signal</keyword>
<evidence type="ECO:0000256" key="2">
    <source>
        <dbReference type="SAM" id="SignalP"/>
    </source>
</evidence>
<feature type="transmembrane region" description="Helical" evidence="1">
    <location>
        <begin position="31"/>
        <end position="54"/>
    </location>
</feature>
<keyword evidence="1" id="KW-0812">Transmembrane</keyword>